<comment type="similarity">
    <text evidence="8 9">Belongs to the TonB-dependent receptor family.</text>
</comment>
<evidence type="ECO:0000256" key="1">
    <source>
        <dbReference type="ARBA" id="ARBA00004571"/>
    </source>
</evidence>
<feature type="chain" id="PRO_5002299443" evidence="11">
    <location>
        <begin position="35"/>
        <end position="830"/>
    </location>
</feature>
<comment type="subcellular location">
    <subcellularLocation>
        <location evidence="1 8">Cell outer membrane</location>
        <topology evidence="1 8">Multi-pass membrane protein</topology>
    </subcellularLocation>
</comment>
<proteinExistence type="inferred from homology"/>
<evidence type="ECO:0000256" key="6">
    <source>
        <dbReference type="ARBA" id="ARBA00023136"/>
    </source>
</evidence>
<evidence type="ECO:0000256" key="11">
    <source>
        <dbReference type="SAM" id="SignalP"/>
    </source>
</evidence>
<feature type="signal peptide" evidence="11">
    <location>
        <begin position="1"/>
        <end position="34"/>
    </location>
</feature>
<evidence type="ECO:0000256" key="9">
    <source>
        <dbReference type="RuleBase" id="RU003357"/>
    </source>
</evidence>
<evidence type="ECO:0000313" key="15">
    <source>
        <dbReference type="Proteomes" id="UP000032748"/>
    </source>
</evidence>
<evidence type="ECO:0000256" key="5">
    <source>
        <dbReference type="ARBA" id="ARBA00023077"/>
    </source>
</evidence>
<keyword evidence="7 8" id="KW-0998">Cell outer membrane</keyword>
<dbReference type="PROSITE" id="PS52016">
    <property type="entry name" value="TONB_DEPENDENT_REC_3"/>
    <property type="match status" value="1"/>
</dbReference>
<dbReference type="InterPro" id="IPR012910">
    <property type="entry name" value="Plug_dom"/>
</dbReference>
<dbReference type="SUPFAM" id="SSF56935">
    <property type="entry name" value="Porins"/>
    <property type="match status" value="1"/>
</dbReference>
<dbReference type="Gene3D" id="2.170.130.10">
    <property type="entry name" value="TonB-dependent receptor, plug domain"/>
    <property type="match status" value="1"/>
</dbReference>
<dbReference type="PANTHER" id="PTHR47234:SF3">
    <property type="entry name" value="SECRETIN_TONB SHORT N-TERMINAL DOMAIN-CONTAINING PROTEIN"/>
    <property type="match status" value="1"/>
</dbReference>
<dbReference type="OrthoDB" id="9805434at2"/>
<keyword evidence="2 8" id="KW-0813">Transport</keyword>
<feature type="region of interest" description="Disordered" evidence="10">
    <location>
        <begin position="234"/>
        <end position="266"/>
    </location>
</feature>
<keyword evidence="6 8" id="KW-0472">Membrane</keyword>
<evidence type="ECO:0000256" key="7">
    <source>
        <dbReference type="ARBA" id="ARBA00023237"/>
    </source>
</evidence>
<evidence type="ECO:0000259" key="13">
    <source>
        <dbReference type="Pfam" id="PF07715"/>
    </source>
</evidence>
<keyword evidence="4 8" id="KW-0812">Transmembrane</keyword>
<dbReference type="CDD" id="cd01347">
    <property type="entry name" value="ligand_gated_channel"/>
    <property type="match status" value="1"/>
</dbReference>
<dbReference type="Pfam" id="PF07715">
    <property type="entry name" value="Plug"/>
    <property type="match status" value="1"/>
</dbReference>
<dbReference type="PATRIC" id="fig|587753.10.peg.2537"/>
<dbReference type="Gene3D" id="2.40.170.20">
    <property type="entry name" value="TonB-dependent receptor, beta-barrel domain"/>
    <property type="match status" value="1"/>
</dbReference>
<reference evidence="14 15" key="1">
    <citation type="journal article" date="2015" name="Mol. Plant Microbe Interact.">
        <title>Comparative Genomic Analysis of Pseudomonas chlororaphis PCL1606 Reveals New Insight into Antifungal Compounds Involved in Biocontrol.</title>
        <authorList>
            <person name="Calderon C.E."/>
            <person name="Ramos C."/>
            <person name="de Vicente A."/>
            <person name="Cazorla F.M."/>
        </authorList>
    </citation>
    <scope>NUCLEOTIDE SEQUENCE [LARGE SCALE GENOMIC DNA]</scope>
    <source>
        <strain evidence="14 15">PCL1606</strain>
    </source>
</reference>
<gene>
    <name evidence="14" type="ORF">PCL1606_25430</name>
</gene>
<name>A0A0D5XY37_9PSED</name>
<evidence type="ECO:0000256" key="10">
    <source>
        <dbReference type="SAM" id="MobiDB-lite"/>
    </source>
</evidence>
<dbReference type="AlphaFoldDB" id="A0A0D5XY37"/>
<dbReference type="InterPro" id="IPR037066">
    <property type="entry name" value="Plug_dom_sf"/>
</dbReference>
<evidence type="ECO:0000256" key="2">
    <source>
        <dbReference type="ARBA" id="ARBA00022448"/>
    </source>
</evidence>
<dbReference type="GO" id="GO:0009279">
    <property type="term" value="C:cell outer membrane"/>
    <property type="evidence" value="ECO:0007669"/>
    <property type="project" value="UniProtKB-SubCell"/>
</dbReference>
<sequence length="830" mass="89601">MLKRSTARRTAPACGPLLLPLSIACSLASLNLEAADSASPTLGTVVVTGNRGTAERTVTTSPTPIDVVTGEQLRAVGKPSLLEALSKFIPSFNLPDRAGWDASGVVRSPTLRGLTASHVLVLVNGKRRHTSATLNINGINSGAAPSDLDLIPVAAIDHIEVLRDGAAAQYGSDAISGVINIILKQTTGGSSDTTLGQGYDGKRGTAQEALNYGFQVGEAGVLNVSLDTRYQERDNKAGSNGYSNHYYPQADGSPDPREAGASHHTYKGYGLPRSQLADVGYNLDLPLGDDLTLYSFSTLATRENNDGQNFRLPNGRNTITTGPNGYPDGYSPYWLVNETDFQSAFGARGEAFDGWAWDLSSTYGRNYAKQRTYDNQNPSLGENTPNKFTSGIYIADQLTSNLDLKNSYDIGLAKPLDVAFGFEHRRESYETRAGSEASYIDGGYVFPTGHPRAGQRPDPGAQVTNGISPEDAQKISRNSVASYIDLGFYPVEQWYVGLAARYEHYNEGVGATRSGKLSTRYEFNPLFSVRGTLSNGFRAPSLANQIFTARSTGFDTINGVYQSYNYVILPVDSAGAQALGAQSLKPERSTNFSLGFALTPSDDLSLTVDGYVINLRDRLVLSERFQGPGVAALLDSIGVPATAGAQYFTNGADTRTSGVDVVGNYRQDLARYGTVKWTAALNYNHTQILSVNDTPAQLSALGSGFQLLGRQSRALISKTTPSSKMIFSADWAIQDFDVNLRLTRYGTYTEVNSSSDPSLDRDYSAKWITDLDVAYNVDKQLTVAVGAQNLFDKYPDHIGVSNSSFGDNWGSYSPFGFTGGYYYTRLQYAF</sequence>
<accession>A0A0D5XY37</accession>
<keyword evidence="5 9" id="KW-0798">TonB box</keyword>
<evidence type="ECO:0000313" key="14">
    <source>
        <dbReference type="EMBL" id="AKA23996.1"/>
    </source>
</evidence>
<dbReference type="InterPro" id="IPR036942">
    <property type="entry name" value="Beta-barrel_TonB_sf"/>
</dbReference>
<dbReference type="InterPro" id="IPR000531">
    <property type="entry name" value="Beta-barrel_TonB"/>
</dbReference>
<feature type="domain" description="TonB-dependent receptor-like beta-barrel" evidence="12">
    <location>
        <begin position="298"/>
        <end position="790"/>
    </location>
</feature>
<dbReference type="Proteomes" id="UP000032748">
    <property type="component" value="Chromosome"/>
</dbReference>
<evidence type="ECO:0000256" key="3">
    <source>
        <dbReference type="ARBA" id="ARBA00022452"/>
    </source>
</evidence>
<keyword evidence="3 8" id="KW-1134">Transmembrane beta strand</keyword>
<protein>
    <submittedName>
        <fullName evidence="14">Ligand-gated channel</fullName>
    </submittedName>
</protein>
<keyword evidence="11" id="KW-0732">Signal</keyword>
<dbReference type="PANTHER" id="PTHR47234">
    <property type="match status" value="1"/>
</dbReference>
<dbReference type="InterPro" id="IPR039426">
    <property type="entry name" value="TonB-dep_rcpt-like"/>
</dbReference>
<organism evidence="14 15">
    <name type="scientific">Pseudomonas chlororaphis</name>
    <dbReference type="NCBI Taxonomy" id="587753"/>
    <lineage>
        <taxon>Bacteria</taxon>
        <taxon>Pseudomonadati</taxon>
        <taxon>Pseudomonadota</taxon>
        <taxon>Gammaproteobacteria</taxon>
        <taxon>Pseudomonadales</taxon>
        <taxon>Pseudomonadaceae</taxon>
        <taxon>Pseudomonas</taxon>
    </lineage>
</organism>
<dbReference type="EMBL" id="CP011110">
    <property type="protein sequence ID" value="AKA23996.1"/>
    <property type="molecule type" value="Genomic_DNA"/>
</dbReference>
<feature type="domain" description="TonB-dependent receptor plug" evidence="13">
    <location>
        <begin position="59"/>
        <end position="178"/>
    </location>
</feature>
<dbReference type="PROSITE" id="PS51257">
    <property type="entry name" value="PROKAR_LIPOPROTEIN"/>
    <property type="match status" value="1"/>
</dbReference>
<dbReference type="KEGG" id="pcz:PCL1606_25430"/>
<dbReference type="Pfam" id="PF00593">
    <property type="entry name" value="TonB_dep_Rec_b-barrel"/>
    <property type="match status" value="1"/>
</dbReference>
<dbReference type="RefSeq" id="WP_045882559.1">
    <property type="nucleotide sequence ID" value="NZ_CP011110.1"/>
</dbReference>
<evidence type="ECO:0000256" key="8">
    <source>
        <dbReference type="PROSITE-ProRule" id="PRU01360"/>
    </source>
</evidence>
<evidence type="ECO:0000259" key="12">
    <source>
        <dbReference type="Pfam" id="PF00593"/>
    </source>
</evidence>
<evidence type="ECO:0000256" key="4">
    <source>
        <dbReference type="ARBA" id="ARBA00022692"/>
    </source>
</evidence>